<proteinExistence type="predicted"/>
<dbReference type="EMBL" id="CYYY01000001">
    <property type="protein sequence ID" value="CUN41457.1"/>
    <property type="molecule type" value="Genomic_DNA"/>
</dbReference>
<evidence type="ECO:0000313" key="2">
    <source>
        <dbReference type="Proteomes" id="UP000095439"/>
    </source>
</evidence>
<accession>A0A173WSH5</accession>
<dbReference type="Proteomes" id="UP000095439">
    <property type="component" value="Unassembled WGS sequence"/>
</dbReference>
<gene>
    <name evidence="1" type="ORF">ERS852423_00383</name>
</gene>
<dbReference type="RefSeq" id="WP_008396668.1">
    <property type="nucleotide sequence ID" value="NZ_CABIWY010000001.1"/>
</dbReference>
<dbReference type="Pfam" id="PF06763">
    <property type="entry name" value="Minor_tail_Z"/>
    <property type="match status" value="1"/>
</dbReference>
<sequence length="194" mass="21077">MGLQSGMIEFEVDQTQLQRIELKLKDMKAKAPQALKNAVNATARDAKKDLADKAKETYAVKSPRFKKAIAQKNATASNPTATLKITGAVNELADFKYKDNTSTDAARGKVLKASGLKSLQKGNLKAFITKFGSGHVSVVQRKGTSRLPLKKLLSPSIPTMVGNEAKVYGIVKPNIEKNLQKNIQKQIDKILGGK</sequence>
<evidence type="ECO:0008006" key="3">
    <source>
        <dbReference type="Google" id="ProtNLM"/>
    </source>
</evidence>
<dbReference type="InterPro" id="IPR010633">
    <property type="entry name" value="Phage_lambda_GpZ"/>
</dbReference>
<dbReference type="AlphaFoldDB" id="A0A173WSH5"/>
<name>A0A173WSH5_9FIRM</name>
<protein>
    <recommendedName>
        <fullName evidence="3">Prophage minor tail protein Z (GPZ)</fullName>
    </recommendedName>
</protein>
<reference evidence="1 2" key="1">
    <citation type="submission" date="2015-09" db="EMBL/GenBank/DDBJ databases">
        <authorList>
            <consortium name="Pathogen Informatics"/>
        </authorList>
    </citation>
    <scope>NUCLEOTIDE SEQUENCE [LARGE SCALE GENOMIC DNA]</scope>
    <source>
        <strain evidence="1 2">2789STDY5608866</strain>
    </source>
</reference>
<organism evidence="1 2">
    <name type="scientific">Dorea longicatena</name>
    <dbReference type="NCBI Taxonomy" id="88431"/>
    <lineage>
        <taxon>Bacteria</taxon>
        <taxon>Bacillati</taxon>
        <taxon>Bacillota</taxon>
        <taxon>Clostridia</taxon>
        <taxon>Lachnospirales</taxon>
        <taxon>Lachnospiraceae</taxon>
        <taxon>Dorea</taxon>
    </lineage>
</organism>
<evidence type="ECO:0000313" key="1">
    <source>
        <dbReference type="EMBL" id="CUN41457.1"/>
    </source>
</evidence>